<dbReference type="AlphaFoldDB" id="A0A8D8LPL8"/>
<dbReference type="EMBL" id="HBUF01030219">
    <property type="protein sequence ID" value="CAG6614406.1"/>
    <property type="molecule type" value="Transcribed_RNA"/>
</dbReference>
<accession>A0A8D8LPL8</accession>
<proteinExistence type="predicted"/>
<name>A0A8D8LPL8_9HEMI</name>
<protein>
    <submittedName>
        <fullName evidence="1">Uncharacterized protein</fullName>
    </submittedName>
</protein>
<sequence length="102" mass="10961">MPYTCILLSSPNVVLICLIISGEMLAPPLTVNSRDLNLLCLSSSLIPAAFASTSTYIVGVPYTPVHLSFSKAAMEASALKDGEGRTKLVPDVKQPRIPMMWP</sequence>
<dbReference type="EMBL" id="HBUF01030218">
    <property type="protein sequence ID" value="CAG6614402.1"/>
    <property type="molecule type" value="Transcribed_RNA"/>
</dbReference>
<organism evidence="1">
    <name type="scientific">Cacopsylla melanoneura</name>
    <dbReference type="NCBI Taxonomy" id="428564"/>
    <lineage>
        <taxon>Eukaryota</taxon>
        <taxon>Metazoa</taxon>
        <taxon>Ecdysozoa</taxon>
        <taxon>Arthropoda</taxon>
        <taxon>Hexapoda</taxon>
        <taxon>Insecta</taxon>
        <taxon>Pterygota</taxon>
        <taxon>Neoptera</taxon>
        <taxon>Paraneoptera</taxon>
        <taxon>Hemiptera</taxon>
        <taxon>Sternorrhyncha</taxon>
        <taxon>Psylloidea</taxon>
        <taxon>Psyllidae</taxon>
        <taxon>Psyllinae</taxon>
        <taxon>Cacopsylla</taxon>
    </lineage>
</organism>
<dbReference type="EMBL" id="HBUF01030217">
    <property type="protein sequence ID" value="CAG6614399.1"/>
    <property type="molecule type" value="Transcribed_RNA"/>
</dbReference>
<evidence type="ECO:0000313" key="1">
    <source>
        <dbReference type="EMBL" id="CAG6614399.1"/>
    </source>
</evidence>
<reference evidence="1" key="1">
    <citation type="submission" date="2021-05" db="EMBL/GenBank/DDBJ databases">
        <authorList>
            <person name="Alioto T."/>
            <person name="Alioto T."/>
            <person name="Gomez Garrido J."/>
        </authorList>
    </citation>
    <scope>NUCLEOTIDE SEQUENCE</scope>
</reference>